<protein>
    <submittedName>
        <fullName evidence="1">Uncharacterized protein</fullName>
    </submittedName>
</protein>
<reference evidence="1 2" key="1">
    <citation type="submission" date="2019-11" db="EMBL/GenBank/DDBJ databases">
        <title>Whole genome sequence of Oryza granulata.</title>
        <authorList>
            <person name="Li W."/>
        </authorList>
    </citation>
    <scope>NUCLEOTIDE SEQUENCE [LARGE SCALE GENOMIC DNA]</scope>
    <source>
        <strain evidence="2">cv. Menghai</strain>
        <tissue evidence="1">Leaf</tissue>
    </source>
</reference>
<comment type="caution">
    <text evidence="1">The sequence shown here is derived from an EMBL/GenBank/DDBJ whole genome shotgun (WGS) entry which is preliminary data.</text>
</comment>
<gene>
    <name evidence="1" type="ORF">E2562_017318</name>
</gene>
<accession>A0A6G1EMB4</accession>
<sequence>MAMDIMVSDDAHGQNKCLSFCGLMRDGSIRLTHGCEDELCELLKDNTYLHVWIERQREWY</sequence>
<proteinExistence type="predicted"/>
<dbReference type="AlphaFoldDB" id="A0A6G1EMB4"/>
<keyword evidence="2" id="KW-1185">Reference proteome</keyword>
<dbReference type="OrthoDB" id="70874at2759"/>
<dbReference type="EMBL" id="SPHZ02000003">
    <property type="protein sequence ID" value="KAF0925762.1"/>
    <property type="molecule type" value="Genomic_DNA"/>
</dbReference>
<organism evidence="1 2">
    <name type="scientific">Oryza meyeriana var. granulata</name>
    <dbReference type="NCBI Taxonomy" id="110450"/>
    <lineage>
        <taxon>Eukaryota</taxon>
        <taxon>Viridiplantae</taxon>
        <taxon>Streptophyta</taxon>
        <taxon>Embryophyta</taxon>
        <taxon>Tracheophyta</taxon>
        <taxon>Spermatophyta</taxon>
        <taxon>Magnoliopsida</taxon>
        <taxon>Liliopsida</taxon>
        <taxon>Poales</taxon>
        <taxon>Poaceae</taxon>
        <taxon>BOP clade</taxon>
        <taxon>Oryzoideae</taxon>
        <taxon>Oryzeae</taxon>
        <taxon>Oryzinae</taxon>
        <taxon>Oryza</taxon>
        <taxon>Oryza meyeriana</taxon>
    </lineage>
</organism>
<evidence type="ECO:0000313" key="2">
    <source>
        <dbReference type="Proteomes" id="UP000479710"/>
    </source>
</evidence>
<dbReference type="Proteomes" id="UP000479710">
    <property type="component" value="Unassembled WGS sequence"/>
</dbReference>
<evidence type="ECO:0000313" key="1">
    <source>
        <dbReference type="EMBL" id="KAF0925762.1"/>
    </source>
</evidence>
<name>A0A6G1EMB4_9ORYZ</name>